<keyword evidence="8 9" id="KW-0143">Chaperone</keyword>
<dbReference type="PRINTS" id="PR00301">
    <property type="entry name" value="HEATSHOCK70"/>
</dbReference>
<comment type="similarity">
    <text evidence="2 9 10">Belongs to the heat shock protein 70 family.</text>
</comment>
<sequence length="611" mass="65786">MSKVIGIDLGTTNSCVAVMEGGEAVVIPNPEGARTTPSVVGFKKDGERIVGETAKRQAITNPDRTISSIKRHMGTTFPTTIDEKTYTPQEISAMILQKLKSDAEAYLGQTVTQAVITVPAYFNDSQRQATKDAGKIAGLEVLRIVNEPTAAALAYGADKEGDHTILVYDLGGGTFDVSILELGDGFFEVKATSGDNQLGGDDFDQVIIDYLVAEFKKDQGIDLSKDKAAVQRLKDAAEKAKKELSGVLTTTISLPFITVVDGVPQHLELNLTRAKFEELSAHLVERTLGPTRQAMQDAGMTPSDIDKIVLVGGSTRIPAVQEAIKKLTGKDPHKGVNPDEVVALGAAVQAGVLTGDVKDVVLLDVTPLSLGIETAGGVFTKMIERNTTIPTSKSQIFSTYADNQTSVEIHVLQGERSMAADNKTLGRFMLGDIPPAPRGVPQIEVTFDIDANGIVKVSAQDKGTGKMQNITITSSSGLNDEEIDRMMKEAELHAEEDKKRKEMVEVKNNADQLVYTTEKTLKDLGDKVDQAEIDKANEAKENVKKALESDNIDDIKAATEKLSEVVQQLSVKLYEQAAQAQQAGQEQANDGAAKKDNVVDADYEVVDEDKK</sequence>
<dbReference type="InterPro" id="IPR029048">
    <property type="entry name" value="HSP70_C_sf"/>
</dbReference>
<dbReference type="GO" id="GO:0005524">
    <property type="term" value="F:ATP binding"/>
    <property type="evidence" value="ECO:0007669"/>
    <property type="project" value="UniProtKB-UniRule"/>
</dbReference>
<comment type="caution">
    <text evidence="13">The sequence shown here is derived from an EMBL/GenBank/DDBJ whole genome shotgun (WGS) entry which is preliminary data.</text>
</comment>
<dbReference type="GO" id="GO:0140662">
    <property type="term" value="F:ATP-dependent protein folding chaperone"/>
    <property type="evidence" value="ECO:0007669"/>
    <property type="project" value="InterPro"/>
</dbReference>
<dbReference type="PROSITE" id="PS00329">
    <property type="entry name" value="HSP70_2"/>
    <property type="match status" value="1"/>
</dbReference>
<feature type="coiled-coil region" evidence="11">
    <location>
        <begin position="521"/>
        <end position="553"/>
    </location>
</feature>
<keyword evidence="14" id="KW-1185">Reference proteome</keyword>
<dbReference type="AlphaFoldDB" id="H3SDZ8"/>
<dbReference type="SUPFAM" id="SSF100934">
    <property type="entry name" value="Heat shock protein 70kD (HSP70), C-terminal subdomain"/>
    <property type="match status" value="1"/>
</dbReference>
<keyword evidence="5 9" id="KW-0547">Nucleotide-binding</keyword>
<reference evidence="13 14" key="1">
    <citation type="journal article" date="2012" name="J. Bacteriol.">
        <title>Genome Sequence of the Pattern-Forming Social Bacterium Paenibacillus dendritiformis C454 Chiral Morphotype.</title>
        <authorList>
            <person name="Sirota-Madi A."/>
            <person name="Olender T."/>
            <person name="Helman Y."/>
            <person name="Brainis I."/>
            <person name="Finkelshtein A."/>
            <person name="Roth D."/>
            <person name="Hagai E."/>
            <person name="Leshkowitz D."/>
            <person name="Brodsky L."/>
            <person name="Galatenko V."/>
            <person name="Nikolaev V."/>
            <person name="Gutnick D.L."/>
            <person name="Lancet D."/>
            <person name="Ben-Jacob E."/>
        </authorList>
    </citation>
    <scope>NUCLEOTIDE SEQUENCE [LARGE SCALE GENOMIC DNA]</scope>
    <source>
        <strain evidence="13 14">C454</strain>
    </source>
</reference>
<evidence type="ECO:0000313" key="13">
    <source>
        <dbReference type="EMBL" id="EHQ62674.1"/>
    </source>
</evidence>
<dbReference type="InterPro" id="IPR043129">
    <property type="entry name" value="ATPase_NBD"/>
</dbReference>
<dbReference type="GO" id="GO:0051082">
    <property type="term" value="F:unfolded protein binding"/>
    <property type="evidence" value="ECO:0007669"/>
    <property type="project" value="InterPro"/>
</dbReference>
<dbReference type="RefSeq" id="WP_006676260.1">
    <property type="nucleotide sequence ID" value="NZ_AHKH01000017.1"/>
</dbReference>
<dbReference type="NCBIfam" id="NF001413">
    <property type="entry name" value="PRK00290.1"/>
    <property type="match status" value="1"/>
</dbReference>
<accession>H3SDZ8</accession>
<evidence type="ECO:0000256" key="11">
    <source>
        <dbReference type="SAM" id="Coils"/>
    </source>
</evidence>
<organism evidence="13 14">
    <name type="scientific">Paenibacillus dendritiformis C454</name>
    <dbReference type="NCBI Taxonomy" id="1131935"/>
    <lineage>
        <taxon>Bacteria</taxon>
        <taxon>Bacillati</taxon>
        <taxon>Bacillota</taxon>
        <taxon>Bacilli</taxon>
        <taxon>Bacillales</taxon>
        <taxon>Paenibacillaceae</taxon>
        <taxon>Paenibacillus</taxon>
    </lineage>
</organism>
<evidence type="ECO:0000256" key="7">
    <source>
        <dbReference type="ARBA" id="ARBA00023016"/>
    </source>
</evidence>
<dbReference type="OrthoDB" id="9766019at2"/>
<evidence type="ECO:0000256" key="1">
    <source>
        <dbReference type="ARBA" id="ARBA00002290"/>
    </source>
</evidence>
<feature type="compositionally biased region" description="Low complexity" evidence="12">
    <location>
        <begin position="578"/>
        <end position="591"/>
    </location>
</feature>
<evidence type="ECO:0000256" key="8">
    <source>
        <dbReference type="ARBA" id="ARBA00023186"/>
    </source>
</evidence>
<protein>
    <recommendedName>
        <fullName evidence="3 9">Chaperone protein DnaK</fullName>
    </recommendedName>
    <alternativeName>
        <fullName evidence="9">HSP70</fullName>
    </alternativeName>
    <alternativeName>
        <fullName evidence="9">Heat shock 70 kDa protein</fullName>
    </alternativeName>
    <alternativeName>
        <fullName evidence="9">Heat shock protein 70</fullName>
    </alternativeName>
</protein>
<evidence type="ECO:0000256" key="6">
    <source>
        <dbReference type="ARBA" id="ARBA00022840"/>
    </source>
</evidence>
<name>H3SDZ8_9BACL</name>
<evidence type="ECO:0000256" key="4">
    <source>
        <dbReference type="ARBA" id="ARBA00022553"/>
    </source>
</evidence>
<feature type="coiled-coil region" evidence="11">
    <location>
        <begin position="223"/>
        <end position="250"/>
    </location>
</feature>
<dbReference type="FunFam" id="3.30.420.40:FF:000071">
    <property type="entry name" value="Molecular chaperone DnaK"/>
    <property type="match status" value="1"/>
</dbReference>
<dbReference type="InterPro" id="IPR012725">
    <property type="entry name" value="Chaperone_DnaK"/>
</dbReference>
<evidence type="ECO:0000313" key="14">
    <source>
        <dbReference type="Proteomes" id="UP000003900"/>
    </source>
</evidence>
<gene>
    <name evidence="9 13" type="primary">dnaK</name>
    <name evidence="13" type="ORF">PDENDC454_08735</name>
</gene>
<dbReference type="InterPro" id="IPR018181">
    <property type="entry name" value="Heat_shock_70_CS"/>
</dbReference>
<comment type="function">
    <text evidence="1 9">Acts as a chaperone.</text>
</comment>
<keyword evidence="11" id="KW-0175">Coiled coil</keyword>
<dbReference type="Gene3D" id="1.20.1270.10">
    <property type="match status" value="1"/>
</dbReference>
<dbReference type="SUPFAM" id="SSF100920">
    <property type="entry name" value="Heat shock protein 70kD (HSP70), peptide-binding domain"/>
    <property type="match status" value="1"/>
</dbReference>
<dbReference type="FunFam" id="1.20.1270.10:FF:000001">
    <property type="entry name" value="Molecular chaperone DnaK"/>
    <property type="match status" value="1"/>
</dbReference>
<dbReference type="PATRIC" id="fig|1131935.3.peg.1788"/>
<evidence type="ECO:0000256" key="5">
    <source>
        <dbReference type="ARBA" id="ARBA00022741"/>
    </source>
</evidence>
<dbReference type="PROSITE" id="PS00297">
    <property type="entry name" value="HSP70_1"/>
    <property type="match status" value="1"/>
</dbReference>
<dbReference type="PANTHER" id="PTHR19375">
    <property type="entry name" value="HEAT SHOCK PROTEIN 70KDA"/>
    <property type="match status" value="1"/>
</dbReference>
<dbReference type="NCBIfam" id="TIGR02350">
    <property type="entry name" value="prok_dnaK"/>
    <property type="match status" value="1"/>
</dbReference>
<dbReference type="Gene3D" id="3.30.420.40">
    <property type="match status" value="2"/>
</dbReference>
<evidence type="ECO:0000256" key="12">
    <source>
        <dbReference type="SAM" id="MobiDB-lite"/>
    </source>
</evidence>
<dbReference type="STRING" id="1131935.PDENDC454_08735"/>
<keyword evidence="6 9" id="KW-0067">ATP-binding</keyword>
<dbReference type="FunFam" id="3.90.640.10:FF:000003">
    <property type="entry name" value="Molecular chaperone DnaK"/>
    <property type="match status" value="1"/>
</dbReference>
<dbReference type="EMBL" id="AHKH01000017">
    <property type="protein sequence ID" value="EHQ62674.1"/>
    <property type="molecule type" value="Genomic_DNA"/>
</dbReference>
<comment type="induction">
    <text evidence="9">By stress conditions e.g. heat shock.</text>
</comment>
<dbReference type="PROSITE" id="PS01036">
    <property type="entry name" value="HSP70_3"/>
    <property type="match status" value="1"/>
</dbReference>
<dbReference type="CDD" id="cd10234">
    <property type="entry name" value="ASKHA_NBD_HSP70_DnaK-like"/>
    <property type="match status" value="1"/>
</dbReference>
<proteinExistence type="evidence at transcript level"/>
<evidence type="ECO:0000256" key="10">
    <source>
        <dbReference type="RuleBase" id="RU003322"/>
    </source>
</evidence>
<dbReference type="Gene3D" id="2.60.34.10">
    <property type="entry name" value="Substrate Binding Domain Of DNAk, Chain A, domain 1"/>
    <property type="match status" value="1"/>
</dbReference>
<feature type="modified residue" description="Phosphothreonine; by autocatalysis" evidence="9">
    <location>
        <position position="174"/>
    </location>
</feature>
<evidence type="ECO:0000256" key="3">
    <source>
        <dbReference type="ARBA" id="ARBA00014415"/>
    </source>
</evidence>
<evidence type="ECO:0000256" key="9">
    <source>
        <dbReference type="HAMAP-Rule" id="MF_00332"/>
    </source>
</evidence>
<dbReference type="Proteomes" id="UP000003900">
    <property type="component" value="Unassembled WGS sequence"/>
</dbReference>
<keyword evidence="4 9" id="KW-0597">Phosphoprotein</keyword>
<dbReference type="FunFam" id="2.60.34.10:FF:000014">
    <property type="entry name" value="Chaperone protein DnaK HSP70"/>
    <property type="match status" value="1"/>
</dbReference>
<dbReference type="InterPro" id="IPR029047">
    <property type="entry name" value="HSP70_peptide-bd_sf"/>
</dbReference>
<dbReference type="Gene3D" id="3.90.640.10">
    <property type="entry name" value="Actin, Chain A, domain 4"/>
    <property type="match status" value="1"/>
</dbReference>
<dbReference type="HAMAP" id="MF_00332">
    <property type="entry name" value="DnaK"/>
    <property type="match status" value="1"/>
</dbReference>
<dbReference type="SUPFAM" id="SSF53067">
    <property type="entry name" value="Actin-like ATPase domain"/>
    <property type="match status" value="2"/>
</dbReference>
<keyword evidence="7 9" id="KW-0346">Stress response</keyword>
<feature type="compositionally biased region" description="Acidic residues" evidence="12">
    <location>
        <begin position="599"/>
        <end position="611"/>
    </location>
</feature>
<evidence type="ECO:0000256" key="2">
    <source>
        <dbReference type="ARBA" id="ARBA00007381"/>
    </source>
</evidence>
<feature type="region of interest" description="Disordered" evidence="12">
    <location>
        <begin position="578"/>
        <end position="611"/>
    </location>
</feature>
<dbReference type="InterPro" id="IPR013126">
    <property type="entry name" value="Hsp_70_fam"/>
</dbReference>
<dbReference type="Pfam" id="PF00012">
    <property type="entry name" value="HSP70"/>
    <property type="match status" value="2"/>
</dbReference>